<gene>
    <name evidence="2" type="ORF">D5039_18145</name>
</gene>
<comment type="caution">
    <text evidence="2">The sequence shown here is derived from an EMBL/GenBank/DDBJ whole genome shotgun (WGS) entry which is preliminary data.</text>
</comment>
<dbReference type="Proteomes" id="UP001208935">
    <property type="component" value="Unassembled WGS sequence"/>
</dbReference>
<sequence>MSIMKLETLIKQSQSLIRGRIKITGFSLLVVIGAYIFEVFWLAKLACVVAGYEVLSTLPDYWIFRQIIFSAHLSMLEKTIFDAVREKLQPREAELWDKQVAAINKIAIDPGESEVNFFVMRDGKPDFPSELCFKKRRKIKIANFDIDADTGAAKLRGCVWCMKGYVFSIEYRSKISEFERAAQGQWHVVRCHIVNYPA</sequence>
<keyword evidence="1" id="KW-0472">Membrane</keyword>
<evidence type="ECO:0000256" key="1">
    <source>
        <dbReference type="SAM" id="Phobius"/>
    </source>
</evidence>
<dbReference type="EMBL" id="QZCW01000003">
    <property type="protein sequence ID" value="MCW5322993.1"/>
    <property type="molecule type" value="Genomic_DNA"/>
</dbReference>
<protein>
    <recommendedName>
        <fullName evidence="4">SMODS and SLOG-associating 2TM effector domain-containing protein</fullName>
    </recommendedName>
</protein>
<keyword evidence="1" id="KW-0812">Transmembrane</keyword>
<reference evidence="3" key="1">
    <citation type="submission" date="2023-07" db="EMBL/GenBank/DDBJ databases">
        <title>Verminephrobacter genomes.</title>
        <authorList>
            <person name="Lund M.B."/>
        </authorList>
    </citation>
    <scope>NUCLEOTIDE SEQUENCE [LARGE SCALE GENOMIC DNA]</scope>
    <source>
        <strain evidence="3">AtM5-05</strain>
    </source>
</reference>
<evidence type="ECO:0008006" key="4">
    <source>
        <dbReference type="Google" id="ProtNLM"/>
    </source>
</evidence>
<accession>A0ABT3KXD7</accession>
<proteinExistence type="predicted"/>
<name>A0ABT3KXD7_9BURK</name>
<keyword evidence="3" id="KW-1185">Reference proteome</keyword>
<evidence type="ECO:0000313" key="3">
    <source>
        <dbReference type="Proteomes" id="UP001208935"/>
    </source>
</evidence>
<keyword evidence="1" id="KW-1133">Transmembrane helix</keyword>
<organism evidence="2 3">
    <name type="scientific">Verminephrobacter aporrectodeae subsp. tuberculatae</name>
    <dbReference type="NCBI Taxonomy" id="1110392"/>
    <lineage>
        <taxon>Bacteria</taxon>
        <taxon>Pseudomonadati</taxon>
        <taxon>Pseudomonadota</taxon>
        <taxon>Betaproteobacteria</taxon>
        <taxon>Burkholderiales</taxon>
        <taxon>Comamonadaceae</taxon>
        <taxon>Verminephrobacter</taxon>
    </lineage>
</organism>
<evidence type="ECO:0000313" key="2">
    <source>
        <dbReference type="EMBL" id="MCW5322993.1"/>
    </source>
</evidence>
<feature type="transmembrane region" description="Helical" evidence="1">
    <location>
        <begin position="21"/>
        <end position="43"/>
    </location>
</feature>